<dbReference type="GO" id="GO:0006508">
    <property type="term" value="P:proteolysis"/>
    <property type="evidence" value="ECO:0007669"/>
    <property type="project" value="UniProtKB-KW"/>
</dbReference>
<evidence type="ECO:0000313" key="2">
    <source>
        <dbReference type="Proteomes" id="UP000236291"/>
    </source>
</evidence>
<comment type="caution">
    <text evidence="1">The sequence shown here is derived from an EMBL/GenBank/DDBJ whole genome shotgun (WGS) entry which is preliminary data.</text>
</comment>
<dbReference type="PANTHER" id="PTHR47389:SF4">
    <property type="entry name" value="OS09G0436400 PROTEIN"/>
    <property type="match status" value="1"/>
</dbReference>
<protein>
    <submittedName>
        <fullName evidence="1">Protease Do-like 14-like protein</fullName>
    </submittedName>
</protein>
<dbReference type="AlphaFoldDB" id="A0A2K3LIN6"/>
<dbReference type="PANTHER" id="PTHR47389">
    <property type="entry name" value="OS09G0436400 PROTEIN"/>
    <property type="match status" value="1"/>
</dbReference>
<accession>A0A2K3LIN6</accession>
<dbReference type="GO" id="GO:0008233">
    <property type="term" value="F:peptidase activity"/>
    <property type="evidence" value="ECO:0007669"/>
    <property type="project" value="UniProtKB-KW"/>
</dbReference>
<reference evidence="1 2" key="2">
    <citation type="journal article" date="2017" name="Front. Plant Sci.">
        <title>Gene Classification and Mining of Molecular Markers Useful in Red Clover (Trifolium pratense) Breeding.</title>
        <authorList>
            <person name="Istvanek J."/>
            <person name="Dluhosova J."/>
            <person name="Dluhos P."/>
            <person name="Patkova L."/>
            <person name="Nedelnik J."/>
            <person name="Repkova J."/>
        </authorList>
    </citation>
    <scope>NUCLEOTIDE SEQUENCE [LARGE SCALE GENOMIC DNA]</scope>
    <source>
        <strain evidence="2">cv. Tatra</strain>
        <tissue evidence="1">Young leaves</tissue>
    </source>
</reference>
<dbReference type="EMBL" id="ASHM01034062">
    <property type="protein sequence ID" value="PNX78404.1"/>
    <property type="molecule type" value="Genomic_DNA"/>
</dbReference>
<gene>
    <name evidence="1" type="ORF">L195_g034382</name>
</gene>
<keyword evidence="1" id="KW-0378">Hydrolase</keyword>
<dbReference type="SUPFAM" id="SSF50494">
    <property type="entry name" value="Trypsin-like serine proteases"/>
    <property type="match status" value="1"/>
</dbReference>
<sequence>IIIRADDDNFYVAEICGFDYFYNLLIVRFKSRTTLRPATFAMIDDARFEVDVPLRCHSNKAKIGDNVVILGRYFYEPYHYMAVSGLLSVERFSPERFGCNELLAIKCWISGCGDGAPVISTSGDLLGIIFYNLSSKAPLLPINVISKFFEYYKKFG</sequence>
<organism evidence="1 2">
    <name type="scientific">Trifolium pratense</name>
    <name type="common">Red clover</name>
    <dbReference type="NCBI Taxonomy" id="57577"/>
    <lineage>
        <taxon>Eukaryota</taxon>
        <taxon>Viridiplantae</taxon>
        <taxon>Streptophyta</taxon>
        <taxon>Embryophyta</taxon>
        <taxon>Tracheophyta</taxon>
        <taxon>Spermatophyta</taxon>
        <taxon>Magnoliopsida</taxon>
        <taxon>eudicotyledons</taxon>
        <taxon>Gunneridae</taxon>
        <taxon>Pentapetalae</taxon>
        <taxon>rosids</taxon>
        <taxon>fabids</taxon>
        <taxon>Fabales</taxon>
        <taxon>Fabaceae</taxon>
        <taxon>Papilionoideae</taxon>
        <taxon>50 kb inversion clade</taxon>
        <taxon>NPAAA clade</taxon>
        <taxon>Hologalegina</taxon>
        <taxon>IRL clade</taxon>
        <taxon>Trifolieae</taxon>
        <taxon>Trifolium</taxon>
    </lineage>
</organism>
<keyword evidence="1" id="KW-0645">Protease</keyword>
<feature type="non-terminal residue" evidence="1">
    <location>
        <position position="1"/>
    </location>
</feature>
<proteinExistence type="predicted"/>
<evidence type="ECO:0000313" key="1">
    <source>
        <dbReference type="EMBL" id="PNX78404.1"/>
    </source>
</evidence>
<dbReference type="Proteomes" id="UP000236291">
    <property type="component" value="Unassembled WGS sequence"/>
</dbReference>
<dbReference type="Gene3D" id="2.40.10.120">
    <property type="match status" value="1"/>
</dbReference>
<reference evidence="1 2" key="1">
    <citation type="journal article" date="2014" name="Am. J. Bot.">
        <title>Genome assembly and annotation for red clover (Trifolium pratense; Fabaceae).</title>
        <authorList>
            <person name="Istvanek J."/>
            <person name="Jaros M."/>
            <person name="Krenek A."/>
            <person name="Repkova J."/>
        </authorList>
    </citation>
    <scope>NUCLEOTIDE SEQUENCE [LARGE SCALE GENOMIC DNA]</scope>
    <source>
        <strain evidence="2">cv. Tatra</strain>
        <tissue evidence="1">Young leaves</tissue>
    </source>
</reference>
<name>A0A2K3LIN6_TRIPR</name>
<dbReference type="InterPro" id="IPR009003">
    <property type="entry name" value="Peptidase_S1_PA"/>
</dbReference>